<accession>A0A177D6V1</accession>
<sequence length="170" mass="18795">MSEKLKDAIPIFCNASIPRQMLEEFVTLSHGVPDVEDVEGLAVLVDTQDLSQITSYISTPISEDLSTPFLDWSAEDIIGWAAQHLDRQRDGIAPYELVILDQQTLKDKTCLLVTTKDGELSRNPGNPARIMVRSDFKSALATLNVKVQFCGGDGHFETTASDGVIRHYDD</sequence>
<dbReference type="KEGG" id="aalt:CC77DRAFT_481207"/>
<dbReference type="RefSeq" id="XP_018380559.1">
    <property type="nucleotide sequence ID" value="XM_018531838.1"/>
</dbReference>
<dbReference type="GeneID" id="29117432"/>
<name>A0A177D6V1_ALTAL</name>
<dbReference type="AlphaFoldDB" id="A0A177D6V1"/>
<dbReference type="VEuPathDB" id="FungiDB:CC77DRAFT_481207"/>
<gene>
    <name evidence="1" type="ORF">CC77DRAFT_481207</name>
</gene>
<dbReference type="EMBL" id="KV441495">
    <property type="protein sequence ID" value="OAG15138.1"/>
    <property type="molecule type" value="Genomic_DNA"/>
</dbReference>
<proteinExistence type="predicted"/>
<dbReference type="STRING" id="5599.A0A177D6V1"/>
<evidence type="ECO:0000313" key="2">
    <source>
        <dbReference type="Proteomes" id="UP000077248"/>
    </source>
</evidence>
<keyword evidence="2" id="KW-1185">Reference proteome</keyword>
<reference evidence="1 2" key="1">
    <citation type="submission" date="2016-05" db="EMBL/GenBank/DDBJ databases">
        <title>Comparative analysis of secretome profiles of manganese(II)-oxidizing ascomycete fungi.</title>
        <authorList>
            <consortium name="DOE Joint Genome Institute"/>
            <person name="Zeiner C.A."/>
            <person name="Purvine S.O."/>
            <person name="Zink E.M."/>
            <person name="Wu S."/>
            <person name="Pasa-Tolic L."/>
            <person name="Chaput D.L."/>
            <person name="Haridas S."/>
            <person name="Grigoriev I.V."/>
            <person name="Santelli C.M."/>
            <person name="Hansel C.M."/>
        </authorList>
    </citation>
    <scope>NUCLEOTIDE SEQUENCE [LARGE SCALE GENOMIC DNA]</scope>
    <source>
        <strain evidence="1 2">SRC1lrK2f</strain>
    </source>
</reference>
<evidence type="ECO:0000313" key="1">
    <source>
        <dbReference type="EMBL" id="OAG15138.1"/>
    </source>
</evidence>
<dbReference type="Proteomes" id="UP000077248">
    <property type="component" value="Unassembled WGS sequence"/>
</dbReference>
<organism evidence="1 2">
    <name type="scientific">Alternaria alternata</name>
    <name type="common">Alternaria rot fungus</name>
    <name type="synonym">Torula alternata</name>
    <dbReference type="NCBI Taxonomy" id="5599"/>
    <lineage>
        <taxon>Eukaryota</taxon>
        <taxon>Fungi</taxon>
        <taxon>Dikarya</taxon>
        <taxon>Ascomycota</taxon>
        <taxon>Pezizomycotina</taxon>
        <taxon>Dothideomycetes</taxon>
        <taxon>Pleosporomycetidae</taxon>
        <taxon>Pleosporales</taxon>
        <taxon>Pleosporineae</taxon>
        <taxon>Pleosporaceae</taxon>
        <taxon>Alternaria</taxon>
        <taxon>Alternaria sect. Alternaria</taxon>
        <taxon>Alternaria alternata complex</taxon>
    </lineage>
</organism>
<protein>
    <submittedName>
        <fullName evidence="1">Uncharacterized protein</fullName>
    </submittedName>
</protein>
<dbReference type="OMA" id="VECTHIA"/>